<dbReference type="InterPro" id="IPR045860">
    <property type="entry name" value="Snake_toxin-like_sf"/>
</dbReference>
<dbReference type="Gene3D" id="2.10.60.10">
    <property type="entry name" value="CD59"/>
    <property type="match status" value="1"/>
</dbReference>
<keyword evidence="4" id="KW-0472">Membrane</keyword>
<dbReference type="InterPro" id="IPR016054">
    <property type="entry name" value="LY6_UPA_recep-like"/>
</dbReference>
<feature type="signal peptide" evidence="5">
    <location>
        <begin position="1"/>
        <end position="19"/>
    </location>
</feature>
<accession>A0AAW1Z4H5</accession>
<evidence type="ECO:0000256" key="3">
    <source>
        <dbReference type="ARBA" id="ARBA00022729"/>
    </source>
</evidence>
<dbReference type="Proteomes" id="UP001479290">
    <property type="component" value="Unassembled WGS sequence"/>
</dbReference>
<gene>
    <name evidence="7" type="ORF">ABG768_014923</name>
</gene>
<dbReference type="InterPro" id="IPR050918">
    <property type="entry name" value="CNF-like_PLA2_Inhibitor"/>
</dbReference>
<feature type="domain" description="UPAR/Ly6" evidence="6">
    <location>
        <begin position="20"/>
        <end position="111"/>
    </location>
</feature>
<feature type="transmembrane region" description="Helical" evidence="4">
    <location>
        <begin position="102"/>
        <end position="121"/>
    </location>
</feature>
<keyword evidence="4" id="KW-1133">Transmembrane helix</keyword>
<evidence type="ECO:0000313" key="8">
    <source>
        <dbReference type="Proteomes" id="UP001479290"/>
    </source>
</evidence>
<protein>
    <recommendedName>
        <fullName evidence="6">UPAR/Ly6 domain-containing protein</fullName>
    </recommendedName>
</protein>
<dbReference type="PANTHER" id="PTHR20914">
    <property type="entry name" value="LY6/PLAUR DOMAIN-CONTAINING PROTEIN 8"/>
    <property type="match status" value="1"/>
</dbReference>
<feature type="chain" id="PRO_5043699500" description="UPAR/Ly6 domain-containing protein" evidence="5">
    <location>
        <begin position="20"/>
        <end position="122"/>
    </location>
</feature>
<comment type="subcellular location">
    <subcellularLocation>
        <location evidence="1">Secreted</location>
    </subcellularLocation>
</comment>
<dbReference type="SUPFAM" id="SSF57302">
    <property type="entry name" value="Snake toxin-like"/>
    <property type="match status" value="1"/>
</dbReference>
<evidence type="ECO:0000259" key="6">
    <source>
        <dbReference type="SMART" id="SM00134"/>
    </source>
</evidence>
<dbReference type="GO" id="GO:0005576">
    <property type="term" value="C:extracellular region"/>
    <property type="evidence" value="ECO:0007669"/>
    <property type="project" value="UniProtKB-SubCell"/>
</dbReference>
<evidence type="ECO:0000256" key="4">
    <source>
        <dbReference type="SAM" id="Phobius"/>
    </source>
</evidence>
<dbReference type="SMART" id="SM00134">
    <property type="entry name" value="LU"/>
    <property type="match status" value="1"/>
</dbReference>
<dbReference type="EMBL" id="JAWDJR010000021">
    <property type="protein sequence ID" value="KAK9955015.1"/>
    <property type="molecule type" value="Genomic_DNA"/>
</dbReference>
<keyword evidence="2" id="KW-0964">Secreted</keyword>
<keyword evidence="3 5" id="KW-0732">Signal</keyword>
<dbReference type="Pfam" id="PF00021">
    <property type="entry name" value="UPAR_LY6"/>
    <property type="match status" value="1"/>
</dbReference>
<comment type="caution">
    <text evidence="7">The sequence shown here is derived from an EMBL/GenBank/DDBJ whole genome shotgun (WGS) entry which is preliminary data.</text>
</comment>
<dbReference type="InterPro" id="IPR018363">
    <property type="entry name" value="CD59_antigen_CS"/>
</dbReference>
<evidence type="ECO:0000256" key="2">
    <source>
        <dbReference type="ARBA" id="ARBA00022525"/>
    </source>
</evidence>
<dbReference type="PANTHER" id="PTHR20914:SF9">
    <property type="entry name" value="COILED, ISOFORM A"/>
    <property type="match status" value="1"/>
</dbReference>
<sequence>MDLRVSVVLLFFFLTGGYSLQCYLCIPDLTGSCEATTTVQTCEAGYTQCSSSTVEQTSGSTKVSVTTKGCAKKCKRATAQTPEGMTVSLHCCDTDLCNAADGVFKGSFLLLFSPLLFYFLFQ</sequence>
<evidence type="ECO:0000256" key="5">
    <source>
        <dbReference type="SAM" id="SignalP"/>
    </source>
</evidence>
<keyword evidence="4" id="KW-0812">Transmembrane</keyword>
<name>A0AAW1Z4H5_CULAL</name>
<evidence type="ECO:0000313" key="7">
    <source>
        <dbReference type="EMBL" id="KAK9955015.1"/>
    </source>
</evidence>
<keyword evidence="8" id="KW-1185">Reference proteome</keyword>
<dbReference type="AlphaFoldDB" id="A0AAW1Z4H5"/>
<reference evidence="7 8" key="1">
    <citation type="submission" date="2024-05" db="EMBL/GenBank/DDBJ databases">
        <title>A high-quality chromosomal-level genome assembly of Topmouth culter (Culter alburnus).</title>
        <authorList>
            <person name="Zhao H."/>
        </authorList>
    </citation>
    <scope>NUCLEOTIDE SEQUENCE [LARGE SCALE GENOMIC DNA]</scope>
    <source>
        <strain evidence="7">CATC2023</strain>
        <tissue evidence="7">Muscle</tissue>
    </source>
</reference>
<dbReference type="PROSITE" id="PS00983">
    <property type="entry name" value="LY6_UPAR"/>
    <property type="match status" value="1"/>
</dbReference>
<organism evidence="7 8">
    <name type="scientific">Culter alburnus</name>
    <name type="common">Topmouth culter</name>
    <dbReference type="NCBI Taxonomy" id="194366"/>
    <lineage>
        <taxon>Eukaryota</taxon>
        <taxon>Metazoa</taxon>
        <taxon>Chordata</taxon>
        <taxon>Craniata</taxon>
        <taxon>Vertebrata</taxon>
        <taxon>Euteleostomi</taxon>
        <taxon>Actinopterygii</taxon>
        <taxon>Neopterygii</taxon>
        <taxon>Teleostei</taxon>
        <taxon>Ostariophysi</taxon>
        <taxon>Cypriniformes</taxon>
        <taxon>Xenocyprididae</taxon>
        <taxon>Xenocypridinae</taxon>
        <taxon>Culter</taxon>
    </lineage>
</organism>
<proteinExistence type="predicted"/>
<evidence type="ECO:0000256" key="1">
    <source>
        <dbReference type="ARBA" id="ARBA00004613"/>
    </source>
</evidence>